<proteinExistence type="predicted"/>
<accession>A0A4V3YW81</accession>
<dbReference type="AlphaFoldDB" id="A0A4V3YW81"/>
<dbReference type="RefSeq" id="WP_136500232.1">
    <property type="nucleotide sequence ID" value="NZ_JAXCVW010000024.1"/>
</dbReference>
<protein>
    <submittedName>
        <fullName evidence="1">Uncharacterized protein</fullName>
    </submittedName>
</protein>
<dbReference type="EMBL" id="SSWL01000003">
    <property type="protein sequence ID" value="THJ30252.1"/>
    <property type="molecule type" value="Genomic_DNA"/>
</dbReference>
<organism evidence="1 2">
    <name type="scientific">Bifidobacterium longum subsp. infantis</name>
    <dbReference type="NCBI Taxonomy" id="1682"/>
    <lineage>
        <taxon>Bacteria</taxon>
        <taxon>Bacillati</taxon>
        <taxon>Actinomycetota</taxon>
        <taxon>Actinomycetes</taxon>
        <taxon>Bifidobacteriales</taxon>
        <taxon>Bifidobacteriaceae</taxon>
        <taxon>Bifidobacterium</taxon>
    </lineage>
</organism>
<comment type="caution">
    <text evidence="1">The sequence shown here is derived from an EMBL/GenBank/DDBJ whole genome shotgun (WGS) entry which is preliminary data.</text>
</comment>
<evidence type="ECO:0000313" key="2">
    <source>
        <dbReference type="Proteomes" id="UP000306697"/>
    </source>
</evidence>
<name>A0A4V3YW81_BIFLI</name>
<gene>
    <name evidence="1" type="ORF">E6L38_02695</name>
</gene>
<sequence>MIKTITNLTIRKWRDLGTNEIAAESLIIEYIDESVKTNKTGSITQVSELGYWDADSDEWEDILNAWNENKPAWNPCSDREQDWQLLSQYLHDLTDSQSDELSDNCAKVHDLRNIRRIMMQARPLTQTGRDVLANLLQNRIPMTQINDIYERMANGN</sequence>
<reference evidence="1 2" key="1">
    <citation type="submission" date="2019-04" db="EMBL/GenBank/DDBJ databases">
        <title>Genome Announcement To Ensure Probiotic Safety of Bifidobacterium longum subsp infantis UBBI-01.</title>
        <authorList>
            <person name="Sulthana A."/>
            <person name="Lakshmi S.G."/>
            <person name="Madempudi R.S."/>
        </authorList>
    </citation>
    <scope>NUCLEOTIDE SEQUENCE [LARGE SCALE GENOMIC DNA]</scope>
    <source>
        <strain evidence="1 2">UBBI-01</strain>
    </source>
</reference>
<dbReference type="Proteomes" id="UP000306697">
    <property type="component" value="Unassembled WGS sequence"/>
</dbReference>
<evidence type="ECO:0000313" key="1">
    <source>
        <dbReference type="EMBL" id="THJ30252.1"/>
    </source>
</evidence>